<dbReference type="Pfam" id="PF00188">
    <property type="entry name" value="CAP"/>
    <property type="match status" value="1"/>
</dbReference>
<dbReference type="PANTHER" id="PTHR31157">
    <property type="entry name" value="SCP DOMAIN-CONTAINING PROTEIN"/>
    <property type="match status" value="1"/>
</dbReference>
<reference evidence="2 3" key="1">
    <citation type="submission" date="2014-06" db="EMBL/GenBank/DDBJ databases">
        <authorList>
            <person name="Swart Estienne"/>
        </authorList>
    </citation>
    <scope>NUCLEOTIDE SEQUENCE [LARGE SCALE GENOMIC DNA]</scope>
    <source>
        <strain evidence="2 3">130c</strain>
    </source>
</reference>
<dbReference type="InParanoid" id="A0A078B1I2"/>
<name>A0A078B1I2_STYLE</name>
<dbReference type="SUPFAM" id="SSF55797">
    <property type="entry name" value="PR-1-like"/>
    <property type="match status" value="1"/>
</dbReference>
<dbReference type="InterPro" id="IPR035940">
    <property type="entry name" value="CAP_sf"/>
</dbReference>
<keyword evidence="3" id="KW-1185">Reference proteome</keyword>
<dbReference type="Proteomes" id="UP000039865">
    <property type="component" value="Unassembled WGS sequence"/>
</dbReference>
<evidence type="ECO:0000313" key="3">
    <source>
        <dbReference type="Proteomes" id="UP000039865"/>
    </source>
</evidence>
<dbReference type="Gene3D" id="3.40.33.10">
    <property type="entry name" value="CAP"/>
    <property type="match status" value="1"/>
</dbReference>
<feature type="domain" description="SCP" evidence="1">
    <location>
        <begin position="14"/>
        <end position="171"/>
    </location>
</feature>
<dbReference type="CDD" id="cd05379">
    <property type="entry name" value="CAP_bacterial"/>
    <property type="match status" value="1"/>
</dbReference>
<protein>
    <recommendedName>
        <fullName evidence="1">SCP domain-containing protein</fullName>
    </recommendedName>
</protein>
<accession>A0A078B1I2</accession>
<dbReference type="EMBL" id="CCKQ01016546">
    <property type="protein sequence ID" value="CDW88420.1"/>
    <property type="molecule type" value="Genomic_DNA"/>
</dbReference>
<organism evidence="2 3">
    <name type="scientific">Stylonychia lemnae</name>
    <name type="common">Ciliate</name>
    <dbReference type="NCBI Taxonomy" id="5949"/>
    <lineage>
        <taxon>Eukaryota</taxon>
        <taxon>Sar</taxon>
        <taxon>Alveolata</taxon>
        <taxon>Ciliophora</taxon>
        <taxon>Intramacronucleata</taxon>
        <taxon>Spirotrichea</taxon>
        <taxon>Stichotrichia</taxon>
        <taxon>Sporadotrichida</taxon>
        <taxon>Oxytrichidae</taxon>
        <taxon>Stylonychinae</taxon>
        <taxon>Stylonychia</taxon>
    </lineage>
</organism>
<dbReference type="InterPro" id="IPR014044">
    <property type="entry name" value="CAP_dom"/>
</dbReference>
<dbReference type="AlphaFoldDB" id="A0A078B1I2"/>
<evidence type="ECO:0000313" key="2">
    <source>
        <dbReference type="EMBL" id="CDW88420.1"/>
    </source>
</evidence>
<proteinExistence type="predicted"/>
<sequence length="257" mass="28882">MERVLKLDKDIFNLINSVRADPKSFIPSIDAVLKSLDGDVIRREGKTNVRTNEGAKAVKEAIEYLQKAEKCPALKWSDELAKAAKEHVDDTGPKGLMQHESSKGVSVKERVSQFGKIINCYGENLSFHCDEAIEVLQQLIIDDGVSERGHRENIFNKDFKAFGCYSGPHKDYDCMTSLIFAGGMVKKGDPDPIEEQMQAYLKEQVDIEMPTDVRSWKQNTKVHVQGNKASKTITRVCILKDGSEKTVTKTLTREFTI</sequence>
<dbReference type="PANTHER" id="PTHR31157:SF1">
    <property type="entry name" value="SCP DOMAIN-CONTAINING PROTEIN"/>
    <property type="match status" value="1"/>
</dbReference>
<gene>
    <name evidence="2" type="primary">Contig926.g1018</name>
    <name evidence="2" type="ORF">STYLEM_17541</name>
</gene>
<evidence type="ECO:0000259" key="1">
    <source>
        <dbReference type="Pfam" id="PF00188"/>
    </source>
</evidence>
<dbReference type="OrthoDB" id="308255at2759"/>